<protein>
    <submittedName>
        <fullName evidence="3">Uncharacterized protein</fullName>
    </submittedName>
</protein>
<accession>A0ABY1BYG1</accession>
<keyword evidence="2" id="KW-0732">Signal</keyword>
<evidence type="ECO:0000256" key="2">
    <source>
        <dbReference type="SAM" id="SignalP"/>
    </source>
</evidence>
<comment type="caution">
    <text evidence="3">The sequence shown here is derived from an EMBL/GenBank/DDBJ whole genome shotgun (WGS) entry which is preliminary data.</text>
</comment>
<dbReference type="RefSeq" id="WP_074949623.1">
    <property type="nucleotide sequence ID" value="NZ_BJXR01000006.1"/>
</dbReference>
<name>A0ABY1BYG1_MYXFU</name>
<organism evidence="3 4">
    <name type="scientific">Myxococcus fulvus</name>
    <dbReference type="NCBI Taxonomy" id="33"/>
    <lineage>
        <taxon>Bacteria</taxon>
        <taxon>Pseudomonadati</taxon>
        <taxon>Myxococcota</taxon>
        <taxon>Myxococcia</taxon>
        <taxon>Myxococcales</taxon>
        <taxon>Cystobacterineae</taxon>
        <taxon>Myxococcaceae</taxon>
        <taxon>Myxococcus</taxon>
    </lineage>
</organism>
<dbReference type="EMBL" id="FOIB01000001">
    <property type="protein sequence ID" value="SET13847.1"/>
    <property type="molecule type" value="Genomic_DNA"/>
</dbReference>
<gene>
    <name evidence="3" type="ORF">SAMN05443572_1011214</name>
</gene>
<proteinExistence type="predicted"/>
<sequence length="450" mass="48388">MRHLRRGRLAGLAVASMVFSGFGAASAEPEVKPVPEVLEVGTLTSAFAEFQRTCAAEGQRLWGHSLCAPLLVVHPGTRVFVASTWPKGAGTGPWVGVLPSELTIANTALTWAGTTWVQLQGPLPEVPVRRRALIAHEAFHRLRTTLGQPGREKDNAHLDGMEGRTLLQLEWRALAAALRATSPSVRARAVEDALAFRGQRRALFEGAAVAEGLLEENEGLAEYTGVALAGADARGRRALALENLEDGAKRKSFVRAFAYASGPAYGLLLDEAGPRAQGWRARALTGADLGALLREALKMGTPEPSPEREARYEGAALRESERERARLAEARAEALRKKLVEGPVLRLPLVRMRIQFNPGELIPLAEHGTVYPGARIVDAWGSLTATADVLLSSDWKSATVNAPRTEPRGARWEAEGWVLELAPGWQAKAGPRPGDLVLQAPEARAPAPQP</sequence>
<feature type="signal peptide" evidence="2">
    <location>
        <begin position="1"/>
        <end position="27"/>
    </location>
</feature>
<dbReference type="Proteomes" id="UP000183760">
    <property type="component" value="Unassembled WGS sequence"/>
</dbReference>
<feature type="region of interest" description="Disordered" evidence="1">
    <location>
        <begin position="426"/>
        <end position="450"/>
    </location>
</feature>
<evidence type="ECO:0000313" key="4">
    <source>
        <dbReference type="Proteomes" id="UP000183760"/>
    </source>
</evidence>
<feature type="compositionally biased region" description="Low complexity" evidence="1">
    <location>
        <begin position="439"/>
        <end position="450"/>
    </location>
</feature>
<reference evidence="3 4" key="1">
    <citation type="submission" date="2016-10" db="EMBL/GenBank/DDBJ databases">
        <authorList>
            <person name="Varghese N."/>
            <person name="Submissions S."/>
        </authorList>
    </citation>
    <scope>NUCLEOTIDE SEQUENCE [LARGE SCALE GENOMIC DNA]</scope>
    <source>
        <strain evidence="3 4">DSM 16525</strain>
    </source>
</reference>
<evidence type="ECO:0000256" key="1">
    <source>
        <dbReference type="SAM" id="MobiDB-lite"/>
    </source>
</evidence>
<keyword evidence="4" id="KW-1185">Reference proteome</keyword>
<feature type="chain" id="PRO_5047232307" evidence="2">
    <location>
        <begin position="28"/>
        <end position="450"/>
    </location>
</feature>
<evidence type="ECO:0000313" key="3">
    <source>
        <dbReference type="EMBL" id="SET13847.1"/>
    </source>
</evidence>